<protein>
    <submittedName>
        <fullName evidence="2">Uncharacterized protein</fullName>
    </submittedName>
</protein>
<evidence type="ECO:0000313" key="2">
    <source>
        <dbReference type="EMBL" id="GAH96463.1"/>
    </source>
</evidence>
<dbReference type="EMBL" id="BARV01002816">
    <property type="protein sequence ID" value="GAH96463.1"/>
    <property type="molecule type" value="Genomic_DNA"/>
</dbReference>
<feature type="transmembrane region" description="Helical" evidence="1">
    <location>
        <begin position="7"/>
        <end position="29"/>
    </location>
</feature>
<dbReference type="AlphaFoldDB" id="X1LQS3"/>
<reference evidence="2" key="1">
    <citation type="journal article" date="2014" name="Front. Microbiol.">
        <title>High frequency of phylogenetically diverse reductive dehalogenase-homologous genes in deep subseafloor sedimentary metagenomes.</title>
        <authorList>
            <person name="Kawai M."/>
            <person name="Futagami T."/>
            <person name="Toyoda A."/>
            <person name="Takaki Y."/>
            <person name="Nishi S."/>
            <person name="Hori S."/>
            <person name="Arai W."/>
            <person name="Tsubouchi T."/>
            <person name="Morono Y."/>
            <person name="Uchiyama I."/>
            <person name="Ito T."/>
            <person name="Fujiyama A."/>
            <person name="Inagaki F."/>
            <person name="Takami H."/>
        </authorList>
    </citation>
    <scope>NUCLEOTIDE SEQUENCE</scope>
    <source>
        <strain evidence="2">Expedition CK06-06</strain>
    </source>
</reference>
<gene>
    <name evidence="2" type="ORF">S06H3_07062</name>
</gene>
<proteinExistence type="predicted"/>
<evidence type="ECO:0000256" key="1">
    <source>
        <dbReference type="SAM" id="Phobius"/>
    </source>
</evidence>
<accession>X1LQS3</accession>
<organism evidence="2">
    <name type="scientific">marine sediment metagenome</name>
    <dbReference type="NCBI Taxonomy" id="412755"/>
    <lineage>
        <taxon>unclassified sequences</taxon>
        <taxon>metagenomes</taxon>
        <taxon>ecological metagenomes</taxon>
    </lineage>
</organism>
<keyword evidence="1" id="KW-0472">Membrane</keyword>
<keyword evidence="1" id="KW-1133">Transmembrane helix</keyword>
<comment type="caution">
    <text evidence="2">The sequence shown here is derived from an EMBL/GenBank/DDBJ whole genome shotgun (WGS) entry which is preliminary data.</text>
</comment>
<keyword evidence="1" id="KW-0812">Transmembrane</keyword>
<feature type="non-terminal residue" evidence="2">
    <location>
        <position position="33"/>
    </location>
</feature>
<sequence>MISARMWRAIGVGGTAITGALLLGILKVIDLVP</sequence>
<name>X1LQS3_9ZZZZ</name>